<reference evidence="2 3" key="1">
    <citation type="submission" date="2019-03" db="EMBL/GenBank/DDBJ databases">
        <title>Reclassification of Micrococcus aloeverae and Micrococcus yunnanensis as later heterotypic synonyms of Micrococcus luteus.</title>
        <authorList>
            <person name="Huang C.-H."/>
        </authorList>
    </citation>
    <scope>NUCLEOTIDE SEQUENCE [LARGE SCALE GENOMIC DNA]</scope>
    <source>
        <strain evidence="2 3">BCRC 12151</strain>
    </source>
</reference>
<dbReference type="RefSeq" id="WP_067191850.1">
    <property type="nucleotide sequence ID" value="NZ_SPKT01000044.1"/>
</dbReference>
<protein>
    <submittedName>
        <fullName evidence="2">Glutaredoxin family protein</fullName>
    </submittedName>
</protein>
<keyword evidence="3" id="KW-1185">Reference proteome</keyword>
<evidence type="ECO:0000313" key="2">
    <source>
        <dbReference type="EMBL" id="TFH97828.1"/>
    </source>
</evidence>
<evidence type="ECO:0000259" key="1">
    <source>
        <dbReference type="Pfam" id="PF00462"/>
    </source>
</evidence>
<dbReference type="Gene3D" id="3.40.30.10">
    <property type="entry name" value="Glutaredoxin"/>
    <property type="match status" value="1"/>
</dbReference>
<dbReference type="InterPro" id="IPR002109">
    <property type="entry name" value="Glutaredoxin"/>
</dbReference>
<comment type="caution">
    <text evidence="2">The sequence shown here is derived from an EMBL/GenBank/DDBJ whole genome shotgun (WGS) entry which is preliminary data.</text>
</comment>
<dbReference type="SUPFAM" id="SSF52833">
    <property type="entry name" value="Thioredoxin-like"/>
    <property type="match status" value="1"/>
</dbReference>
<dbReference type="EMBL" id="SPKT01000044">
    <property type="protein sequence ID" value="TFH97828.1"/>
    <property type="molecule type" value="Genomic_DNA"/>
</dbReference>
<proteinExistence type="predicted"/>
<name>A0ABY2JWL7_9MICC</name>
<organism evidence="2 3">
    <name type="scientific">Micrococcus lylae</name>
    <dbReference type="NCBI Taxonomy" id="1273"/>
    <lineage>
        <taxon>Bacteria</taxon>
        <taxon>Bacillati</taxon>
        <taxon>Actinomycetota</taxon>
        <taxon>Actinomycetes</taxon>
        <taxon>Micrococcales</taxon>
        <taxon>Micrococcaceae</taxon>
        <taxon>Micrococcus</taxon>
    </lineage>
</organism>
<dbReference type="CDD" id="cd02976">
    <property type="entry name" value="NrdH"/>
    <property type="match status" value="1"/>
</dbReference>
<dbReference type="InterPro" id="IPR036249">
    <property type="entry name" value="Thioredoxin-like_sf"/>
</dbReference>
<feature type="domain" description="Glutaredoxin" evidence="1">
    <location>
        <begin position="20"/>
        <end position="73"/>
    </location>
</feature>
<gene>
    <name evidence="2" type="ORF">E4A49_11700</name>
</gene>
<evidence type="ECO:0000313" key="3">
    <source>
        <dbReference type="Proteomes" id="UP000297477"/>
    </source>
</evidence>
<dbReference type="Pfam" id="PF00462">
    <property type="entry name" value="Glutaredoxin"/>
    <property type="match status" value="1"/>
</dbReference>
<accession>A0ABY2JWL7</accession>
<sequence>MTARTTHNPHGRTIGAGRTIVLHTTPTCQQCTATKRFLDNRNVRYDVIDLTQDRDAHVFVTKLGYTSAPVIVIFNEDGEPVQDWSGFRPDLISAMFPLHAEAVQA</sequence>
<dbReference type="Proteomes" id="UP000297477">
    <property type="component" value="Unassembled WGS sequence"/>
</dbReference>
<dbReference type="PROSITE" id="PS51354">
    <property type="entry name" value="GLUTAREDOXIN_2"/>
    <property type="match status" value="1"/>
</dbReference>